<keyword evidence="8" id="KW-0547">Nucleotide-binding</keyword>
<dbReference type="InterPro" id="IPR041267">
    <property type="entry name" value="NLRP_HD2"/>
</dbReference>
<dbReference type="InterPro" id="IPR041577">
    <property type="entry name" value="RT_RNaseH_2"/>
</dbReference>
<evidence type="ECO:0000313" key="16">
    <source>
        <dbReference type="Proteomes" id="UP001529510"/>
    </source>
</evidence>
<feature type="region of interest" description="Disordered" evidence="10">
    <location>
        <begin position="1253"/>
        <end position="1305"/>
    </location>
</feature>
<evidence type="ECO:0000259" key="13">
    <source>
        <dbReference type="PROSITE" id="PS50878"/>
    </source>
</evidence>
<dbReference type="InterPro" id="IPR036397">
    <property type="entry name" value="RNaseH_sf"/>
</dbReference>
<dbReference type="InterPro" id="IPR005162">
    <property type="entry name" value="Retrotrans_gag_dom"/>
</dbReference>
<dbReference type="Gene3D" id="3.40.50.300">
    <property type="entry name" value="P-loop containing nucleotide triphosphate hydrolases"/>
    <property type="match status" value="1"/>
</dbReference>
<dbReference type="InterPro" id="IPR007111">
    <property type="entry name" value="NACHT_NTPase"/>
</dbReference>
<dbReference type="InterPro" id="IPR000953">
    <property type="entry name" value="Chromo/chromo_shadow_dom"/>
</dbReference>
<dbReference type="Pfam" id="PF17779">
    <property type="entry name" value="WHD_NOD2"/>
    <property type="match status" value="1"/>
</dbReference>
<dbReference type="GO" id="GO:0005524">
    <property type="term" value="F:ATP binding"/>
    <property type="evidence" value="ECO:0007669"/>
    <property type="project" value="UniProtKB-KW"/>
</dbReference>
<dbReference type="Pfam" id="PF17919">
    <property type="entry name" value="RT_RNaseH_2"/>
    <property type="match status" value="1"/>
</dbReference>
<evidence type="ECO:0000259" key="14">
    <source>
        <dbReference type="PROSITE" id="PS50994"/>
    </source>
</evidence>
<keyword evidence="5" id="KW-0963">Cytoplasm</keyword>
<dbReference type="InterPro" id="IPR056924">
    <property type="entry name" value="SH3_Tf2-1"/>
</dbReference>
<evidence type="ECO:0000256" key="10">
    <source>
        <dbReference type="SAM" id="MobiDB-lite"/>
    </source>
</evidence>
<dbReference type="Pfam" id="PF17921">
    <property type="entry name" value="Integrase_H2C2"/>
    <property type="match status" value="1"/>
</dbReference>
<comment type="subcellular location">
    <subcellularLocation>
        <location evidence="2">Cytoplasm</location>
    </subcellularLocation>
    <subcellularLocation>
        <location evidence="1">Nucleus</location>
    </subcellularLocation>
</comment>
<dbReference type="PROSITE" id="PS50994">
    <property type="entry name" value="INTEGRASE"/>
    <property type="match status" value="1"/>
</dbReference>
<evidence type="ECO:0000259" key="12">
    <source>
        <dbReference type="PROSITE" id="PS50837"/>
    </source>
</evidence>
<dbReference type="InterPro" id="IPR032675">
    <property type="entry name" value="LRR_dom_sf"/>
</dbReference>
<feature type="non-terminal residue" evidence="15">
    <location>
        <position position="1"/>
    </location>
</feature>
<dbReference type="SMART" id="SM00298">
    <property type="entry name" value="CHROMO"/>
    <property type="match status" value="1"/>
</dbReference>
<sequence>KPGLKTDHSMSTSDPFQELVDSLRKPPCHLFHPADRHQHRALLLTLFHPVPWPDRSATDLVFTMQPALYPTDQSQIAFITSLLTGPALQWAERLWLQAGPAIRSIQAFTAHFKEVLGQSDGDITVGEQLYHLKQGTMSIQEYSLKFRTLAAASGWNERSLLTTYRLGLEPKLHLQLAAHDNHQGLEKFIQHSIRCSDRMSSYQSETTAAIPALLRSPEGMTPPEPASEPMILDSGKLRLTRGLCMLNCPSRPTRSWVSVVHWQFHLGSAPLPHKFNTNVTPLPFKGFNCWFWRALPMIPSSLGALAKYKDGVKNASLTVSLTFFDQSRNPFQSVTSVESPVANQSVKIPSIYSNFSNVFCPKRASQLLPHRPWDCAIDLVSDALLPRGRIYPLSLPESKAMEEYIKEALSQGYIRPSTSPAASSFFVSKKDGGLRPCIDYWAINRYTVKFRYPLPLVPAALEQLRTARIFTKLDLRSAYNLIRIREGDEWKTAFVTPTGHYEYQVMSYGLVNAPSFLHQSVIVYIDDILIYSRSEAEHRHHVVEVLQKLREHQLYLKAEKCSFHQPSVHFLGYVIDRHGVRMDDGKVDAVISWPAPKSIKELQRFLGFANFYRRFIKGYSQITSSLTNLLKGHPKALIWTSEASTAFQTLKQAFTQAPLLTHPDPDLPFVVEVDASTTGVGAVLPQYHGTPARLHPCAYFSGKLSPAETNYDIGNRELLAIKLALEEWRHWLEVAAHPFHIFTDHKNLQYLRDAKRFCPRQARWALFFTRFHFSISYRPGSKNVSADALSRLFEPEEMCETPSNIIPAHLIVSPIEWTSPPAVATPEPRALPGCPPGRQFIPRTQRVDLIHSTRVSLGSGHPGANSTLLLLSERFWWPDMARDVRRYVRGCKECAMSKSPRHLPAGRLHPLPIPNRPWSHLGVDFMTDLPSSDGNACILVIGLPTAMETAECLFNHVFRYYGTPEDIVSDRGPQFISQVWKSFFKLLGVTVSLSSGYHPQTNGLTERKIQEVGRFLQTFCHGHQNSWNQFLGWAEYAQNSLRQPSTGLTPFQCVLGFQPPLFPWNGEPSDVPAVDHWFWESERVWDTAHHHLQRAVRRTKAVTDRRRIPGPTFTPGQKVWLSTRDIRLRLPSKKLSPRFVGSFTILEQVNPVTYKLQLPPQYRIHPTFHVSLLKPCHEPLLPSTEPGHEEEPPPPMVLEEGSIYSVKEILMSRRRGGHLEYLVDWEGFGPEERSWVPRNDILDPTLTEFHAAHPEYPAPRGRGRPPRCQRGRPSGAGRGEGGNVTDWPGSSTTHTQQSQSPDGLVVPVVKKSQTILAYEYLPVSLVFHQRHQIQSSHPATKELISSSHHHSSQSQVLPDPLTSAETSSASQGNMEDVNQEHEILKIDDAIKIQKSHDKPINCEDIFNELKKKNEEKIVLTKGVAGIGKTVSVHKFILDWAEEKTSQDIGCVFLLPFREINMIKNREISFHEFLLRFYPELKDLEKSQLYTESKLAFIFDGLDESRLPLNFNSRSLNTVDERSSVDVLFTNLVKGNLLPSALVWVTSRPAAASQIPPEYVGLFTEVRGFTDQQKEEYFRKRIRDKTMADKIIKHIKTSRSLYIMCHIPVFCWITATVLQHILIRSSEENISTTLTEMYIHFLLIQMNMKNQKYDRKKQRQRTELLHSNRKMIKKLAKLAFEQLMQENIVFYEKDLRKCGINMGKDTEFTGMIAEIFKKENGLYERKVFSFVHLSVQEFLAAVHVFICYLNKSMRELQFFFEDSQPTVRQKLQLFFRTVKFHELTKSAIDKAMQSQRGYLDLFLRFLMGISLESSQNLLKGLITKTQDTTESIRQTTEYIKQLQNNNITDEASVNLFYCLLELEDNSLYEEIQSYISSAKHPGRKLSSSMCTVLISVLLMSENVLDEFSPKRFTSSPADYKKLIPAVRCCRKALNNHLQDSGVKLIYDGLKSPNSKLEMLSLSSALQELDLSKNDLQDSGVKLLSEGLKSPNCQLEILR</sequence>
<dbReference type="InterPro" id="IPR041075">
    <property type="entry name" value="NOD1/2_WH"/>
</dbReference>
<feature type="domain" description="Integrase catalytic" evidence="14">
    <location>
        <begin position="896"/>
        <end position="1058"/>
    </location>
</feature>
<dbReference type="Gene3D" id="3.10.10.10">
    <property type="entry name" value="HIV Type 1 Reverse Transcriptase, subunit A, domain 1"/>
    <property type="match status" value="1"/>
</dbReference>
<dbReference type="CDD" id="cd01647">
    <property type="entry name" value="RT_LTR"/>
    <property type="match status" value="1"/>
</dbReference>
<dbReference type="InterPro" id="IPR029495">
    <property type="entry name" value="NACHT-assoc"/>
</dbReference>
<reference evidence="15 16" key="1">
    <citation type="submission" date="2024-05" db="EMBL/GenBank/DDBJ databases">
        <title>Genome sequencing and assembly of Indian major carp, Cirrhinus mrigala (Hamilton, 1822).</title>
        <authorList>
            <person name="Mohindra V."/>
            <person name="Chowdhury L.M."/>
            <person name="Lal K."/>
            <person name="Jena J.K."/>
        </authorList>
    </citation>
    <scope>NUCLEOTIDE SEQUENCE [LARGE SCALE GENOMIC DNA]</scope>
    <source>
        <strain evidence="15">CM1030</strain>
        <tissue evidence="15">Blood</tissue>
    </source>
</reference>
<dbReference type="Gene3D" id="3.30.70.270">
    <property type="match status" value="2"/>
</dbReference>
<evidence type="ECO:0000259" key="11">
    <source>
        <dbReference type="PROSITE" id="PS50013"/>
    </source>
</evidence>
<dbReference type="PROSITE" id="PS50878">
    <property type="entry name" value="RT_POL"/>
    <property type="match status" value="1"/>
</dbReference>
<evidence type="ECO:0000256" key="4">
    <source>
        <dbReference type="ARBA" id="ARBA00012180"/>
    </source>
</evidence>
<dbReference type="PANTHER" id="PTHR24106">
    <property type="entry name" value="NACHT, LRR AND CARD DOMAINS-CONTAINING"/>
    <property type="match status" value="1"/>
</dbReference>
<dbReference type="SUPFAM" id="SSF52047">
    <property type="entry name" value="RNI-like"/>
    <property type="match status" value="1"/>
</dbReference>
<dbReference type="CDD" id="cd09274">
    <property type="entry name" value="RNase_HI_RT_Ty3"/>
    <property type="match status" value="1"/>
</dbReference>
<dbReference type="Pfam" id="PF03732">
    <property type="entry name" value="Retrotrans_gag"/>
    <property type="match status" value="1"/>
</dbReference>
<dbReference type="EMBL" id="JAMKFB020000004">
    <property type="protein sequence ID" value="KAL0195099.1"/>
    <property type="molecule type" value="Genomic_DNA"/>
</dbReference>
<feature type="compositionally biased region" description="Basic residues" evidence="10">
    <location>
        <begin position="1261"/>
        <end position="1270"/>
    </location>
</feature>
<evidence type="ECO:0000256" key="2">
    <source>
        <dbReference type="ARBA" id="ARBA00004496"/>
    </source>
</evidence>
<dbReference type="InterPro" id="IPR000477">
    <property type="entry name" value="RT_dom"/>
</dbReference>
<dbReference type="InterPro" id="IPR027417">
    <property type="entry name" value="P-loop_NTPase"/>
</dbReference>
<feature type="domain" description="Reverse transcriptase" evidence="13">
    <location>
        <begin position="408"/>
        <end position="575"/>
    </location>
</feature>
<feature type="domain" description="Chromo" evidence="11">
    <location>
        <begin position="1204"/>
        <end position="1246"/>
    </location>
</feature>
<dbReference type="Gene3D" id="1.10.340.70">
    <property type="match status" value="1"/>
</dbReference>
<dbReference type="Pfam" id="PF24626">
    <property type="entry name" value="SH3_Tf2-1"/>
    <property type="match status" value="1"/>
</dbReference>
<dbReference type="InterPro" id="IPR023780">
    <property type="entry name" value="Chromo_domain"/>
</dbReference>
<dbReference type="Proteomes" id="UP001529510">
    <property type="component" value="Unassembled WGS sequence"/>
</dbReference>
<dbReference type="Pfam" id="PF00078">
    <property type="entry name" value="RVT_1"/>
    <property type="match status" value="1"/>
</dbReference>
<dbReference type="GO" id="GO:0006259">
    <property type="term" value="P:DNA metabolic process"/>
    <property type="evidence" value="ECO:0007669"/>
    <property type="project" value="UniProtKB-ARBA"/>
</dbReference>
<dbReference type="Pfam" id="PF14484">
    <property type="entry name" value="FISNA"/>
    <property type="match status" value="1"/>
</dbReference>
<dbReference type="SMART" id="SM00368">
    <property type="entry name" value="LRR_RI"/>
    <property type="match status" value="1"/>
</dbReference>
<dbReference type="SUPFAM" id="SSF53098">
    <property type="entry name" value="Ribonuclease H-like"/>
    <property type="match status" value="1"/>
</dbReference>
<dbReference type="Gene3D" id="3.80.10.10">
    <property type="entry name" value="Ribonuclease Inhibitor"/>
    <property type="match status" value="1"/>
</dbReference>
<protein>
    <recommendedName>
        <fullName evidence="4">ribonuclease H</fullName>
        <ecNumber evidence="4">3.1.26.4</ecNumber>
    </recommendedName>
</protein>
<evidence type="ECO:0000256" key="8">
    <source>
        <dbReference type="ARBA" id="ARBA00022741"/>
    </source>
</evidence>
<dbReference type="Pfam" id="PF17776">
    <property type="entry name" value="NLRC4_HD2"/>
    <property type="match status" value="1"/>
</dbReference>
<dbReference type="FunFam" id="3.30.70.270:FF:000020">
    <property type="entry name" value="Transposon Tf2-6 polyprotein-like Protein"/>
    <property type="match status" value="1"/>
</dbReference>
<dbReference type="InterPro" id="IPR012337">
    <property type="entry name" value="RNaseH-like_sf"/>
</dbReference>
<dbReference type="GO" id="GO:0005737">
    <property type="term" value="C:cytoplasm"/>
    <property type="evidence" value="ECO:0007669"/>
    <property type="project" value="UniProtKB-SubCell"/>
</dbReference>
<comment type="caution">
    <text evidence="15">The sequence shown here is derived from an EMBL/GenBank/DDBJ whole genome shotgun (WGS) entry which is preliminary data.</text>
</comment>
<evidence type="ECO:0000313" key="15">
    <source>
        <dbReference type="EMBL" id="KAL0195099.1"/>
    </source>
</evidence>
<evidence type="ECO:0000256" key="9">
    <source>
        <dbReference type="ARBA" id="ARBA00022840"/>
    </source>
</evidence>
<evidence type="ECO:0000256" key="1">
    <source>
        <dbReference type="ARBA" id="ARBA00004123"/>
    </source>
</evidence>
<dbReference type="InterPro" id="IPR043128">
    <property type="entry name" value="Rev_trsase/Diguanyl_cyclase"/>
</dbReference>
<dbReference type="FunFam" id="3.40.50.300:FF:000210">
    <property type="entry name" value="Si:dkey-16p6.1"/>
    <property type="match status" value="1"/>
</dbReference>
<dbReference type="PROSITE" id="PS50013">
    <property type="entry name" value="CHROMO_2"/>
    <property type="match status" value="1"/>
</dbReference>
<feature type="compositionally biased region" description="Low complexity" evidence="10">
    <location>
        <begin position="1290"/>
        <end position="1300"/>
    </location>
</feature>
<evidence type="ECO:0000256" key="7">
    <source>
        <dbReference type="ARBA" id="ARBA00022737"/>
    </source>
</evidence>
<dbReference type="InterPro" id="IPR051261">
    <property type="entry name" value="NLR"/>
</dbReference>
<feature type="region of interest" description="Disordered" evidence="10">
    <location>
        <begin position="1337"/>
        <end position="1375"/>
    </location>
</feature>
<feature type="domain" description="NACHT" evidence="12">
    <location>
        <begin position="1416"/>
        <end position="1550"/>
    </location>
</feature>
<dbReference type="Gene3D" id="2.40.50.40">
    <property type="match status" value="1"/>
</dbReference>
<keyword evidence="7" id="KW-0677">Repeat</keyword>
<dbReference type="SUPFAM" id="SSF56672">
    <property type="entry name" value="DNA/RNA polymerases"/>
    <property type="match status" value="1"/>
</dbReference>
<dbReference type="InterPro" id="IPR001584">
    <property type="entry name" value="Integrase_cat-core"/>
</dbReference>
<evidence type="ECO:0000256" key="3">
    <source>
        <dbReference type="ARBA" id="ARBA00010879"/>
    </source>
</evidence>
<dbReference type="SUPFAM" id="SSF54160">
    <property type="entry name" value="Chromo domain-like"/>
    <property type="match status" value="1"/>
</dbReference>
<gene>
    <name evidence="15" type="ORF">M9458_008671</name>
</gene>
<dbReference type="InterPro" id="IPR043502">
    <property type="entry name" value="DNA/RNA_pol_sf"/>
</dbReference>
<dbReference type="InterPro" id="IPR016197">
    <property type="entry name" value="Chromo-like_dom_sf"/>
</dbReference>
<dbReference type="GO" id="GO:0004523">
    <property type="term" value="F:RNA-DNA hybrid ribonuclease activity"/>
    <property type="evidence" value="ECO:0007669"/>
    <property type="project" value="UniProtKB-EC"/>
</dbReference>
<dbReference type="EC" id="3.1.26.4" evidence="4"/>
<feature type="compositionally biased region" description="Polar residues" evidence="10">
    <location>
        <begin position="1363"/>
        <end position="1373"/>
    </location>
</feature>
<dbReference type="Pfam" id="PF00385">
    <property type="entry name" value="Chromo"/>
    <property type="match status" value="1"/>
</dbReference>
<keyword evidence="9" id="KW-0067">ATP-binding</keyword>
<evidence type="ECO:0000256" key="6">
    <source>
        <dbReference type="ARBA" id="ARBA00022614"/>
    </source>
</evidence>
<dbReference type="GO" id="GO:0005634">
    <property type="term" value="C:nucleus"/>
    <property type="evidence" value="ECO:0007669"/>
    <property type="project" value="UniProtKB-SubCell"/>
</dbReference>
<name>A0ABD0R9G7_CIRMR</name>
<dbReference type="Gene3D" id="3.30.420.10">
    <property type="entry name" value="Ribonuclease H-like superfamily/Ribonuclease H"/>
    <property type="match status" value="1"/>
</dbReference>
<keyword evidence="6" id="KW-0433">Leucine-rich repeat</keyword>
<organism evidence="15 16">
    <name type="scientific">Cirrhinus mrigala</name>
    <name type="common">Mrigala</name>
    <dbReference type="NCBI Taxonomy" id="683832"/>
    <lineage>
        <taxon>Eukaryota</taxon>
        <taxon>Metazoa</taxon>
        <taxon>Chordata</taxon>
        <taxon>Craniata</taxon>
        <taxon>Vertebrata</taxon>
        <taxon>Euteleostomi</taxon>
        <taxon>Actinopterygii</taxon>
        <taxon>Neopterygii</taxon>
        <taxon>Teleostei</taxon>
        <taxon>Ostariophysi</taxon>
        <taxon>Cypriniformes</taxon>
        <taxon>Cyprinidae</taxon>
        <taxon>Labeoninae</taxon>
        <taxon>Labeonini</taxon>
        <taxon>Cirrhinus</taxon>
    </lineage>
</organism>
<dbReference type="FunFam" id="3.30.70.270:FF:000003">
    <property type="entry name" value="Transposon Ty3-G Gag-Pol polyprotein"/>
    <property type="match status" value="1"/>
</dbReference>
<comment type="similarity">
    <text evidence="3">Belongs to the beta type-B retroviral polymerase family. HERV class-II K(HML-2) pol subfamily.</text>
</comment>
<evidence type="ECO:0000256" key="5">
    <source>
        <dbReference type="ARBA" id="ARBA00022490"/>
    </source>
</evidence>
<proteinExistence type="inferred from homology"/>
<accession>A0ABD0R9G7</accession>
<dbReference type="PROSITE" id="PS50837">
    <property type="entry name" value="NACHT"/>
    <property type="match status" value="1"/>
</dbReference>
<keyword evidence="16" id="KW-1185">Reference proteome</keyword>
<dbReference type="InterPro" id="IPR041588">
    <property type="entry name" value="Integrase_H2C2"/>
</dbReference>
<dbReference type="Pfam" id="PF05729">
    <property type="entry name" value="NACHT"/>
    <property type="match status" value="1"/>
</dbReference>